<feature type="compositionally biased region" description="Basic and acidic residues" evidence="10">
    <location>
        <begin position="547"/>
        <end position="556"/>
    </location>
</feature>
<evidence type="ECO:0000256" key="8">
    <source>
        <dbReference type="ARBA" id="ARBA00023274"/>
    </source>
</evidence>
<evidence type="ECO:0000256" key="6">
    <source>
        <dbReference type="ARBA" id="ARBA00022824"/>
    </source>
</evidence>
<evidence type="ECO:0000256" key="9">
    <source>
        <dbReference type="PIRNR" id="PIRNR038922"/>
    </source>
</evidence>
<evidence type="ECO:0000256" key="3">
    <source>
        <dbReference type="ARBA" id="ARBA00007676"/>
    </source>
</evidence>
<gene>
    <name evidence="12" type="ORF">B0T10DRAFT_44942</name>
</gene>
<reference evidence="12 13" key="1">
    <citation type="journal article" date="2021" name="Nat. Commun.">
        <title>Genetic determinants of endophytism in the Arabidopsis root mycobiome.</title>
        <authorList>
            <person name="Mesny F."/>
            <person name="Miyauchi S."/>
            <person name="Thiergart T."/>
            <person name="Pickel B."/>
            <person name="Atanasova L."/>
            <person name="Karlsson M."/>
            <person name="Huettel B."/>
            <person name="Barry K.W."/>
            <person name="Haridas S."/>
            <person name="Chen C."/>
            <person name="Bauer D."/>
            <person name="Andreopoulos W."/>
            <person name="Pangilinan J."/>
            <person name="LaButti K."/>
            <person name="Riley R."/>
            <person name="Lipzen A."/>
            <person name="Clum A."/>
            <person name="Drula E."/>
            <person name="Henrissat B."/>
            <person name="Kohler A."/>
            <person name="Grigoriev I.V."/>
            <person name="Martin F.M."/>
            <person name="Hacquard S."/>
        </authorList>
    </citation>
    <scope>NUCLEOTIDE SEQUENCE [LARGE SCALE GENOMIC DNA]</scope>
    <source>
        <strain evidence="12 13">MPI-CAGE-CH-0241</strain>
    </source>
</reference>
<feature type="region of interest" description="Disordered" evidence="10">
    <location>
        <begin position="547"/>
        <end position="642"/>
    </location>
</feature>
<dbReference type="InterPro" id="IPR013699">
    <property type="entry name" value="Signal_recog_part_SRP72_RNA-bd"/>
</dbReference>
<sequence length="642" mass="69342">MPKDPSAALSALLRASSIDDHEEILKAANAAIKANKSDVASQHTRVIALLKLDRFDDVLRTMAEGGTKLNALCVLEEAYALYKTGKLEEATSALQAAGIGKKSFSLLAAQVAYRAERFDDASSIYSRLLDADGVNEVNDLNINVRAVSAQSESLGYPTLNTPVVQDSDGFEVCYNAACTCIAHGDLDEASDLLQRAVKLCDASDDLTEEDKEAEMRPILAQQAFVYAKSGKIKEAVDLYKSLVDSDDEDPDLTVIAQNNLLTLDPEAENSFLIQKKFEAVIESSKKSKLFRSQSDILHRNNLVVDLHACKASGVKSRTAARLSQVVQPTTSADINILSVLNAAASTGGITGKQLIRKLYDLAKKRPFDVGIILTIVQLKLENGETGSALSLLESFLQRLENAEEVHAKDVRFSAGLVALVVSLNRAIGRESTAKAELVKAATHWHNRPAGFAAPLLEEAGVELMKSSSPRDIQLAAASFMNLFNEQYGSDIAAAGLVAALAPYNPSAIQPHIENLPPVDALITGIDTAALLDAGVATSIKPVQSSKRLADQELNDKPKKRRRKIRLPKNYVEGTKPDPERWLPLRDRTSYRPKGKKGKKKAGESTQGGMVKEEETLELVGGGGVKVEKAPPPSSKKKKKGKK</sequence>
<comment type="caution">
    <text evidence="12">The sequence shown here is derived from an EMBL/GenBank/DDBJ whole genome shotgun (WGS) entry which is preliminary data.</text>
</comment>
<evidence type="ECO:0000256" key="4">
    <source>
        <dbReference type="ARBA" id="ARBA00018350"/>
    </source>
</evidence>
<dbReference type="InterPro" id="IPR011990">
    <property type="entry name" value="TPR-like_helical_dom_sf"/>
</dbReference>
<feature type="domain" description="Signal recognition particle SRP72 subunit RNA-binding" evidence="11">
    <location>
        <begin position="548"/>
        <end position="592"/>
    </location>
</feature>
<comment type="similarity">
    <text evidence="3 9">Belongs to the SRP72 family.</text>
</comment>
<dbReference type="Proteomes" id="UP000777438">
    <property type="component" value="Unassembled WGS sequence"/>
</dbReference>
<dbReference type="Pfam" id="PF17004">
    <property type="entry name" value="SRP_TPR_like"/>
    <property type="match status" value="1"/>
</dbReference>
<dbReference type="GO" id="GO:0008312">
    <property type="term" value="F:7S RNA binding"/>
    <property type="evidence" value="ECO:0007669"/>
    <property type="project" value="InterPro"/>
</dbReference>
<dbReference type="PANTHER" id="PTHR14094">
    <property type="entry name" value="SIGNAL RECOGNITION PARTICLE 72"/>
    <property type="match status" value="1"/>
</dbReference>
<dbReference type="PIRSF" id="PIRSF038922">
    <property type="entry name" value="SRP72"/>
    <property type="match status" value="1"/>
</dbReference>
<dbReference type="OrthoDB" id="5421607at2759"/>
<keyword evidence="7 9" id="KW-0733">Signal recognition particle</keyword>
<evidence type="ECO:0000313" key="12">
    <source>
        <dbReference type="EMBL" id="KAH6890009.1"/>
    </source>
</evidence>
<feature type="compositionally biased region" description="Basic and acidic residues" evidence="10">
    <location>
        <begin position="574"/>
        <end position="589"/>
    </location>
</feature>
<dbReference type="GO" id="GO:0005783">
    <property type="term" value="C:endoplasmic reticulum"/>
    <property type="evidence" value="ECO:0007669"/>
    <property type="project" value="UniProtKB-SubCell"/>
</dbReference>
<accession>A0A9P8W8F5</accession>
<dbReference type="InterPro" id="IPR026270">
    <property type="entry name" value="SRP72"/>
</dbReference>
<dbReference type="InterPro" id="IPR019734">
    <property type="entry name" value="TPR_rpt"/>
</dbReference>
<evidence type="ECO:0000256" key="5">
    <source>
        <dbReference type="ARBA" id="ARBA00022490"/>
    </source>
</evidence>
<evidence type="ECO:0000313" key="13">
    <source>
        <dbReference type="Proteomes" id="UP000777438"/>
    </source>
</evidence>
<dbReference type="Gene3D" id="1.25.40.10">
    <property type="entry name" value="Tetratricopeptide repeat domain"/>
    <property type="match status" value="2"/>
</dbReference>
<dbReference type="SMART" id="SM00028">
    <property type="entry name" value="TPR"/>
    <property type="match status" value="2"/>
</dbReference>
<dbReference type="InterPro" id="IPR031545">
    <property type="entry name" value="SRP72_TPR-like"/>
</dbReference>
<evidence type="ECO:0000256" key="2">
    <source>
        <dbReference type="ARBA" id="ARBA00004496"/>
    </source>
</evidence>
<organism evidence="12 13">
    <name type="scientific">Thelonectria olida</name>
    <dbReference type="NCBI Taxonomy" id="1576542"/>
    <lineage>
        <taxon>Eukaryota</taxon>
        <taxon>Fungi</taxon>
        <taxon>Dikarya</taxon>
        <taxon>Ascomycota</taxon>
        <taxon>Pezizomycotina</taxon>
        <taxon>Sordariomycetes</taxon>
        <taxon>Hypocreomycetidae</taxon>
        <taxon>Hypocreales</taxon>
        <taxon>Nectriaceae</taxon>
        <taxon>Thelonectria</taxon>
    </lineage>
</organism>
<keyword evidence="6" id="KW-0256">Endoplasmic reticulum</keyword>
<comment type="function">
    <text evidence="9">Component of the signal recognition particle (SRP) complex, a ribonucleoprotein complex that mediates the cotranslational targeting of secretory and membrane proteins to the endoplasmic reticulum (ER).</text>
</comment>
<dbReference type="SUPFAM" id="SSF48452">
    <property type="entry name" value="TPR-like"/>
    <property type="match status" value="1"/>
</dbReference>
<dbReference type="EMBL" id="JAGPYM010000010">
    <property type="protein sequence ID" value="KAH6890009.1"/>
    <property type="molecule type" value="Genomic_DNA"/>
</dbReference>
<dbReference type="GO" id="GO:0043022">
    <property type="term" value="F:ribosome binding"/>
    <property type="evidence" value="ECO:0007669"/>
    <property type="project" value="TreeGrafter"/>
</dbReference>
<comment type="subcellular location">
    <subcellularLocation>
        <location evidence="2 9">Cytoplasm</location>
    </subcellularLocation>
    <subcellularLocation>
        <location evidence="1">Endoplasmic reticulum</location>
    </subcellularLocation>
</comment>
<dbReference type="GO" id="GO:0006614">
    <property type="term" value="P:SRP-dependent cotranslational protein targeting to membrane"/>
    <property type="evidence" value="ECO:0007669"/>
    <property type="project" value="UniProtKB-UniRule"/>
</dbReference>
<feature type="compositionally biased region" description="Basic residues" evidence="10">
    <location>
        <begin position="590"/>
        <end position="599"/>
    </location>
</feature>
<evidence type="ECO:0000256" key="1">
    <source>
        <dbReference type="ARBA" id="ARBA00004240"/>
    </source>
</evidence>
<name>A0A9P8W8F5_9HYPO</name>
<dbReference type="PANTHER" id="PTHR14094:SF9">
    <property type="entry name" value="SIGNAL RECOGNITION PARTICLE SUBUNIT SRP72"/>
    <property type="match status" value="1"/>
</dbReference>
<dbReference type="AlphaFoldDB" id="A0A9P8W8F5"/>
<evidence type="ECO:0000256" key="10">
    <source>
        <dbReference type="SAM" id="MobiDB-lite"/>
    </source>
</evidence>
<feature type="compositionally biased region" description="Basic residues" evidence="10">
    <location>
        <begin position="557"/>
        <end position="566"/>
    </location>
</feature>
<protein>
    <recommendedName>
        <fullName evidence="4 9">Signal recognition particle subunit SRP72</fullName>
    </recommendedName>
</protein>
<dbReference type="Pfam" id="PF08492">
    <property type="entry name" value="SRP72"/>
    <property type="match status" value="1"/>
</dbReference>
<keyword evidence="8 9" id="KW-0687">Ribonucleoprotein</keyword>
<evidence type="ECO:0000259" key="11">
    <source>
        <dbReference type="Pfam" id="PF08492"/>
    </source>
</evidence>
<proteinExistence type="inferred from homology"/>
<dbReference type="GO" id="GO:0005786">
    <property type="term" value="C:signal recognition particle, endoplasmic reticulum targeting"/>
    <property type="evidence" value="ECO:0007669"/>
    <property type="project" value="UniProtKB-UniRule"/>
</dbReference>
<evidence type="ECO:0000256" key="7">
    <source>
        <dbReference type="ARBA" id="ARBA00023135"/>
    </source>
</evidence>
<keyword evidence="13" id="KW-1185">Reference proteome</keyword>
<keyword evidence="5 9" id="KW-0963">Cytoplasm</keyword>